<organism evidence="1 2">
    <name type="scientific">Henosepilachna vigintioctopunctata</name>
    <dbReference type="NCBI Taxonomy" id="420089"/>
    <lineage>
        <taxon>Eukaryota</taxon>
        <taxon>Metazoa</taxon>
        <taxon>Ecdysozoa</taxon>
        <taxon>Arthropoda</taxon>
        <taxon>Hexapoda</taxon>
        <taxon>Insecta</taxon>
        <taxon>Pterygota</taxon>
        <taxon>Neoptera</taxon>
        <taxon>Endopterygota</taxon>
        <taxon>Coleoptera</taxon>
        <taxon>Polyphaga</taxon>
        <taxon>Cucujiformia</taxon>
        <taxon>Coccinelloidea</taxon>
        <taxon>Coccinellidae</taxon>
        <taxon>Epilachninae</taxon>
        <taxon>Epilachnini</taxon>
        <taxon>Henosepilachna</taxon>
    </lineage>
</organism>
<protein>
    <submittedName>
        <fullName evidence="1">Uncharacterized protein</fullName>
    </submittedName>
</protein>
<dbReference type="EMBL" id="JARQZJ010000099">
    <property type="protein sequence ID" value="KAK9886317.1"/>
    <property type="molecule type" value="Genomic_DNA"/>
</dbReference>
<reference evidence="1 2" key="1">
    <citation type="submission" date="2023-03" db="EMBL/GenBank/DDBJ databases">
        <title>Genome insight into feeding habits of ladybird beetles.</title>
        <authorList>
            <person name="Li H.-S."/>
            <person name="Huang Y.-H."/>
            <person name="Pang H."/>
        </authorList>
    </citation>
    <scope>NUCLEOTIDE SEQUENCE [LARGE SCALE GENOMIC DNA]</scope>
    <source>
        <strain evidence="1">SYSU_2023b</strain>
        <tissue evidence="1">Whole body</tissue>
    </source>
</reference>
<evidence type="ECO:0000313" key="1">
    <source>
        <dbReference type="EMBL" id="KAK9886317.1"/>
    </source>
</evidence>
<keyword evidence="2" id="KW-1185">Reference proteome</keyword>
<dbReference type="Proteomes" id="UP001431783">
    <property type="component" value="Unassembled WGS sequence"/>
</dbReference>
<sequence>MILPHLDFGCMMYGRCSRVTLKKLDNTQFAALRAVMSHMRSTPTNLILVERGQLPLKYRRLLFAYKYISKALRIQAYPVLSLFQDRKEFGHLCFNNTIPPIFEALVDFHDNSK</sequence>
<proteinExistence type="predicted"/>
<name>A0AAW1US61_9CUCU</name>
<comment type="caution">
    <text evidence="1">The sequence shown here is derived from an EMBL/GenBank/DDBJ whole genome shotgun (WGS) entry which is preliminary data.</text>
</comment>
<dbReference type="AlphaFoldDB" id="A0AAW1US61"/>
<evidence type="ECO:0000313" key="2">
    <source>
        <dbReference type="Proteomes" id="UP001431783"/>
    </source>
</evidence>
<accession>A0AAW1US61</accession>
<gene>
    <name evidence="1" type="ORF">WA026_015828</name>
</gene>